<dbReference type="PROSITE" id="PS51257">
    <property type="entry name" value="PROKAR_LIPOPROTEIN"/>
    <property type="match status" value="1"/>
</dbReference>
<reference evidence="2" key="1">
    <citation type="submission" date="2017-09" db="EMBL/GenBank/DDBJ databases">
        <authorList>
            <person name="Varghese N."/>
            <person name="Submissions S."/>
        </authorList>
    </citation>
    <scope>NUCLEOTIDE SEQUENCE [LARGE SCALE GENOMIC DNA]</scope>
    <source>
        <strain evidence="2">CGMCC 1.12641</strain>
    </source>
</reference>
<dbReference type="RefSeq" id="WP_097056726.1">
    <property type="nucleotide sequence ID" value="NZ_OCMF01000003.1"/>
</dbReference>
<sequence length="258" mass="28563">MARILFKLTWFSSLILILLTGCSTDESDKEEISHRNDLVLGASARDFLSDEKFTALEIEIVYVTGFEPTPEALSNLKIFLNKYLNKPDGITIITRAVASPNFGTYTLEEIIAQEKTNRTSFSSGKTLSTYIFFADDKSVDSNEDKKIIGKAYRNTSIIVFDKEVSEMSGFSISRSEIQTTALHHEFGHLFGLVNNGSPAQTPHEETEKSKKAHCIVDGCLMAASIAFGSSPFSYLEDGENIVDFDEKCQLDLKANGGK</sequence>
<evidence type="ECO:0000313" key="1">
    <source>
        <dbReference type="EMBL" id="SOC80960.1"/>
    </source>
</evidence>
<organism evidence="1 2">
    <name type="scientific">Salinimicrobium sediminis</name>
    <dbReference type="NCBI Taxonomy" id="1343891"/>
    <lineage>
        <taxon>Bacteria</taxon>
        <taxon>Pseudomonadati</taxon>
        <taxon>Bacteroidota</taxon>
        <taxon>Flavobacteriia</taxon>
        <taxon>Flavobacteriales</taxon>
        <taxon>Flavobacteriaceae</taxon>
        <taxon>Salinimicrobium</taxon>
    </lineage>
</organism>
<name>A0A285X6K6_9FLAO</name>
<keyword evidence="2" id="KW-1185">Reference proteome</keyword>
<dbReference type="EMBL" id="OCMF01000003">
    <property type="protein sequence ID" value="SOC80960.1"/>
    <property type="molecule type" value="Genomic_DNA"/>
</dbReference>
<accession>A0A285X6K6</accession>
<gene>
    <name evidence="1" type="ORF">SAMN06296241_2525</name>
</gene>
<proteinExistence type="predicted"/>
<dbReference type="OrthoDB" id="1121673at2"/>
<protein>
    <recommendedName>
        <fullName evidence="3">Membrane metalloprotease</fullName>
    </recommendedName>
</protein>
<dbReference type="Proteomes" id="UP000219193">
    <property type="component" value="Unassembled WGS sequence"/>
</dbReference>
<evidence type="ECO:0000313" key="2">
    <source>
        <dbReference type="Proteomes" id="UP000219193"/>
    </source>
</evidence>
<evidence type="ECO:0008006" key="3">
    <source>
        <dbReference type="Google" id="ProtNLM"/>
    </source>
</evidence>
<dbReference type="AlphaFoldDB" id="A0A285X6K6"/>